<dbReference type="InterPro" id="IPR003767">
    <property type="entry name" value="Malate/L-lactate_DH-like"/>
</dbReference>
<dbReference type="Pfam" id="PF02615">
    <property type="entry name" value="Ldh_2"/>
    <property type="match status" value="1"/>
</dbReference>
<gene>
    <name evidence="2" type="ORF">SAMN02583745_01166</name>
</gene>
<dbReference type="InterPro" id="IPR036111">
    <property type="entry name" value="Mal/L-sulfo/L-lacto_DH-like_sf"/>
</dbReference>
<dbReference type="SUPFAM" id="SSF89733">
    <property type="entry name" value="L-sulfolactate dehydrogenase-like"/>
    <property type="match status" value="1"/>
</dbReference>
<dbReference type="NCBIfam" id="NF009750">
    <property type="entry name" value="PRK13260.1"/>
    <property type="match status" value="1"/>
</dbReference>
<evidence type="ECO:0000313" key="2">
    <source>
        <dbReference type="EMBL" id="SET02489.1"/>
    </source>
</evidence>
<name>A0A1I0B8L8_9GAMM</name>
<accession>A0A1I0B8L8</accession>
<sequence>MPIIKINDLKQAYLNALLKRNMEESAANRLADAFVEMANEGIYSHGINRFPVFISQVDKGDIQLNAKPECVNSFGALEQWDCHFGPGVLNGLLCAQRAMDIAKQFGIGMVGMKNSNHWMRGGTYVLKMARQGFAGIASTNSMAVMPAWGGKDHRIGSNPLVMAIAGDPPVLVDCSMSQFSYGQLQNHVLNNKTLPVVGGYDSEGNLTQDPHELWKTKRLLPMGFWKGSSMSIVLDMMLTAISGGNSVPALTEDRKGEFGVSQFLIAIDLSKTMEATQFSSEMARIREYVLASELAETGQLSIAGSNIDNYIKLHQEQGGIHIHDEIWQQIISL</sequence>
<dbReference type="PANTHER" id="PTHR11091">
    <property type="entry name" value="OXIDOREDUCTASE-RELATED"/>
    <property type="match status" value="1"/>
</dbReference>
<dbReference type="OrthoDB" id="9811519at2"/>
<dbReference type="InterPro" id="IPR043144">
    <property type="entry name" value="Mal/L-sulf/L-lact_DH-like_ah"/>
</dbReference>
<dbReference type="AlphaFoldDB" id="A0A1I0B8L8"/>
<dbReference type="Gene3D" id="3.30.1370.60">
    <property type="entry name" value="Hypothetical oxidoreductase yiak, domain 2"/>
    <property type="match status" value="1"/>
</dbReference>
<reference evidence="3" key="1">
    <citation type="submission" date="2016-10" db="EMBL/GenBank/DDBJ databases">
        <authorList>
            <person name="Varghese N."/>
            <person name="Submissions S."/>
        </authorList>
    </citation>
    <scope>NUCLEOTIDE SEQUENCE [LARGE SCALE GENOMIC DNA]</scope>
    <source>
        <strain evidence="3">DSM 18579</strain>
    </source>
</reference>
<dbReference type="Gene3D" id="1.10.1530.10">
    <property type="match status" value="1"/>
</dbReference>
<evidence type="ECO:0000256" key="1">
    <source>
        <dbReference type="ARBA" id="ARBA00023002"/>
    </source>
</evidence>
<protein>
    <submittedName>
        <fullName evidence="2">3-dehydro-L-gulonate 2-dehydrogenase</fullName>
    </submittedName>
</protein>
<evidence type="ECO:0000313" key="3">
    <source>
        <dbReference type="Proteomes" id="UP000242642"/>
    </source>
</evidence>
<dbReference type="STRING" id="1123402.SAMN02583745_01166"/>
<proteinExistence type="predicted"/>
<dbReference type="InterPro" id="IPR043143">
    <property type="entry name" value="Mal/L-sulf/L-lact_DH-like_NADP"/>
</dbReference>
<keyword evidence="1" id="KW-0560">Oxidoreductase</keyword>
<dbReference type="Proteomes" id="UP000242642">
    <property type="component" value="Unassembled WGS sequence"/>
</dbReference>
<keyword evidence="3" id="KW-1185">Reference proteome</keyword>
<dbReference type="PANTHER" id="PTHR11091:SF3">
    <property type="entry name" value="2,3-DIKETO-L-GULONATE REDUCTASE"/>
    <property type="match status" value="1"/>
</dbReference>
<organism evidence="2 3">
    <name type="scientific">Thorsellia anophelis DSM 18579</name>
    <dbReference type="NCBI Taxonomy" id="1123402"/>
    <lineage>
        <taxon>Bacteria</taxon>
        <taxon>Pseudomonadati</taxon>
        <taxon>Pseudomonadota</taxon>
        <taxon>Gammaproteobacteria</taxon>
        <taxon>Enterobacterales</taxon>
        <taxon>Thorselliaceae</taxon>
        <taxon>Thorsellia</taxon>
    </lineage>
</organism>
<dbReference type="RefSeq" id="WP_093318535.1">
    <property type="nucleotide sequence ID" value="NZ_FOHV01000007.1"/>
</dbReference>
<dbReference type="EMBL" id="FOHV01000007">
    <property type="protein sequence ID" value="SET02489.1"/>
    <property type="molecule type" value="Genomic_DNA"/>
</dbReference>
<dbReference type="GO" id="GO:0016491">
    <property type="term" value="F:oxidoreductase activity"/>
    <property type="evidence" value="ECO:0007669"/>
    <property type="project" value="UniProtKB-KW"/>
</dbReference>